<organism evidence="7 8">
    <name type="scientific">Faecalitalea cylindroides</name>
    <dbReference type="NCBI Taxonomy" id="39483"/>
    <lineage>
        <taxon>Bacteria</taxon>
        <taxon>Bacillati</taxon>
        <taxon>Bacillota</taxon>
        <taxon>Erysipelotrichia</taxon>
        <taxon>Erysipelotrichales</taxon>
        <taxon>Erysipelotrichaceae</taxon>
        <taxon>Faecalitalea</taxon>
    </lineage>
</organism>
<dbReference type="Gene3D" id="3.40.140.10">
    <property type="entry name" value="Cytidine Deaminase, domain 2"/>
    <property type="match status" value="1"/>
</dbReference>
<dbReference type="PROSITE" id="PS51747">
    <property type="entry name" value="CYT_DCMP_DEAMINASES_2"/>
    <property type="match status" value="1"/>
</dbReference>
<keyword evidence="3" id="KW-0378">Hydrolase</keyword>
<keyword evidence="8" id="KW-1185">Reference proteome</keyword>
<dbReference type="GO" id="GO:0055086">
    <property type="term" value="P:nucleobase-containing small molecule metabolic process"/>
    <property type="evidence" value="ECO:0007669"/>
    <property type="project" value="UniProtKB-ARBA"/>
</dbReference>
<sequence length="128" mass="14371">MTKTELYTIAKNTIQHLTLEHDGECGQVGCALESESGNIYTGINIDLACNLGFCAEQAAIADMLKHGEMKIKRLIAVYKNGNILPPCGRCREFMIQVNKDNLNTLIILPDFKEIPLKELLPELWIDHE</sequence>
<dbReference type="PROSITE" id="PS00903">
    <property type="entry name" value="CYT_DCMP_DEAMINASES_1"/>
    <property type="match status" value="1"/>
</dbReference>
<evidence type="ECO:0000256" key="1">
    <source>
        <dbReference type="ARBA" id="ARBA00006576"/>
    </source>
</evidence>
<dbReference type="RefSeq" id="WP_035400980.1">
    <property type="nucleotide sequence ID" value="NZ_CABKSV010000034.1"/>
</dbReference>
<evidence type="ECO:0000313" key="6">
    <source>
        <dbReference type="EMBL" id="MDC0829046.1"/>
    </source>
</evidence>
<proteinExistence type="inferred from homology"/>
<gene>
    <name evidence="7" type="ORF">B5F14_04715</name>
    <name evidence="6" type="ORF">POG00_10080</name>
</gene>
<comment type="caution">
    <text evidence="7">The sequence shown here is derived from an EMBL/GenBank/DDBJ whole genome shotgun (WGS) entry which is preliminary data.</text>
</comment>
<evidence type="ECO:0000313" key="7">
    <source>
        <dbReference type="EMBL" id="OUP61051.1"/>
    </source>
</evidence>
<dbReference type="SUPFAM" id="SSF53927">
    <property type="entry name" value="Cytidine deaminase-like"/>
    <property type="match status" value="1"/>
</dbReference>
<reference evidence="7" key="2">
    <citation type="journal article" date="2018" name="BMC Genomics">
        <title>Whole genome sequencing and function prediction of 133 gut anaerobes isolated from chicken caecum in pure cultures.</title>
        <authorList>
            <person name="Medvecky M."/>
            <person name="Cejkova D."/>
            <person name="Polansky O."/>
            <person name="Karasova D."/>
            <person name="Kubasova T."/>
            <person name="Cizek A."/>
            <person name="Rychlik I."/>
        </authorList>
    </citation>
    <scope>NUCLEOTIDE SEQUENCE</scope>
    <source>
        <strain evidence="7">An178</strain>
    </source>
</reference>
<keyword evidence="2" id="KW-0479">Metal-binding</keyword>
<comment type="similarity">
    <text evidence="1">Belongs to the cytidine and deoxycytidylate deaminase family.</text>
</comment>
<name>A0A1Y4M130_9FIRM</name>
<dbReference type="GO" id="GO:0004126">
    <property type="term" value="F:cytidine deaminase activity"/>
    <property type="evidence" value="ECO:0007669"/>
    <property type="project" value="TreeGrafter"/>
</dbReference>
<keyword evidence="4" id="KW-0862">Zinc</keyword>
<evidence type="ECO:0000256" key="3">
    <source>
        <dbReference type="ARBA" id="ARBA00022801"/>
    </source>
</evidence>
<dbReference type="GO" id="GO:0042802">
    <property type="term" value="F:identical protein binding"/>
    <property type="evidence" value="ECO:0007669"/>
    <property type="project" value="UniProtKB-ARBA"/>
</dbReference>
<dbReference type="InterPro" id="IPR016192">
    <property type="entry name" value="APOBEC/CMP_deaminase_Zn-bd"/>
</dbReference>
<dbReference type="GO" id="GO:0008270">
    <property type="term" value="F:zinc ion binding"/>
    <property type="evidence" value="ECO:0007669"/>
    <property type="project" value="InterPro"/>
</dbReference>
<dbReference type="AlphaFoldDB" id="A0A1Y4M130"/>
<accession>A0A1Y4M130</accession>
<dbReference type="InterPro" id="IPR002125">
    <property type="entry name" value="CMP_dCMP_dom"/>
</dbReference>
<dbReference type="PANTHER" id="PTHR11644">
    <property type="entry name" value="CYTIDINE DEAMINASE"/>
    <property type="match status" value="1"/>
</dbReference>
<reference evidence="8" key="1">
    <citation type="submission" date="2017-04" db="EMBL/GenBank/DDBJ databases">
        <title>Function of individual gut microbiota members based on whole genome sequencing of pure cultures obtained from chicken caecum.</title>
        <authorList>
            <person name="Medvecky M."/>
            <person name="Cejkova D."/>
            <person name="Polansky O."/>
            <person name="Karasova D."/>
            <person name="Kubasova T."/>
            <person name="Cizek A."/>
            <person name="Rychlik I."/>
        </authorList>
    </citation>
    <scope>NUCLEOTIDE SEQUENCE [LARGE SCALE GENOMIC DNA]</scope>
    <source>
        <strain evidence="8">An178</strain>
    </source>
</reference>
<evidence type="ECO:0000313" key="8">
    <source>
        <dbReference type="Proteomes" id="UP000195447"/>
    </source>
</evidence>
<dbReference type="PANTHER" id="PTHR11644:SF2">
    <property type="entry name" value="CYTIDINE DEAMINASE"/>
    <property type="match status" value="1"/>
</dbReference>
<dbReference type="GO" id="GO:0072527">
    <property type="term" value="P:pyrimidine-containing compound metabolic process"/>
    <property type="evidence" value="ECO:0007669"/>
    <property type="project" value="UniProtKB-ARBA"/>
</dbReference>
<evidence type="ECO:0000256" key="2">
    <source>
        <dbReference type="ARBA" id="ARBA00022723"/>
    </source>
</evidence>
<dbReference type="GO" id="GO:0005829">
    <property type="term" value="C:cytosol"/>
    <property type="evidence" value="ECO:0007669"/>
    <property type="project" value="TreeGrafter"/>
</dbReference>
<reference evidence="6" key="3">
    <citation type="submission" date="2023-01" db="EMBL/GenBank/DDBJ databases">
        <title>Human gut microbiome strain richness.</title>
        <authorList>
            <person name="Chen-Liaw A."/>
        </authorList>
    </citation>
    <scope>NUCLEOTIDE SEQUENCE</scope>
    <source>
        <strain evidence="6">D55st1_G4_D55t1_190419</strain>
    </source>
</reference>
<dbReference type="EMBL" id="NFKM01000007">
    <property type="protein sequence ID" value="OUP61051.1"/>
    <property type="molecule type" value="Genomic_DNA"/>
</dbReference>
<dbReference type="Proteomes" id="UP000195447">
    <property type="component" value="Unassembled WGS sequence"/>
</dbReference>
<evidence type="ECO:0000256" key="4">
    <source>
        <dbReference type="ARBA" id="ARBA00022833"/>
    </source>
</evidence>
<protein>
    <submittedName>
        <fullName evidence="7">Cytidine deaminase</fullName>
    </submittedName>
</protein>
<dbReference type="Proteomes" id="UP001220658">
    <property type="component" value="Unassembled WGS sequence"/>
</dbReference>
<dbReference type="InterPro" id="IPR016193">
    <property type="entry name" value="Cytidine_deaminase-like"/>
</dbReference>
<dbReference type="EMBL" id="JAQNCK010000033">
    <property type="protein sequence ID" value="MDC0829046.1"/>
    <property type="molecule type" value="Genomic_DNA"/>
</dbReference>
<evidence type="ECO:0000259" key="5">
    <source>
        <dbReference type="PROSITE" id="PS51747"/>
    </source>
</evidence>
<dbReference type="CDD" id="cd01283">
    <property type="entry name" value="cytidine_deaminase"/>
    <property type="match status" value="1"/>
</dbReference>
<dbReference type="InterPro" id="IPR050202">
    <property type="entry name" value="Cyt/Deoxycyt_deaminase"/>
</dbReference>
<feature type="domain" description="CMP/dCMP-type deaminase" evidence="5">
    <location>
        <begin position="1"/>
        <end position="127"/>
    </location>
</feature>
<dbReference type="Pfam" id="PF00383">
    <property type="entry name" value="dCMP_cyt_deam_1"/>
    <property type="match status" value="1"/>
</dbReference>